<dbReference type="GO" id="GO:0005506">
    <property type="term" value="F:iron ion binding"/>
    <property type="evidence" value="ECO:0007669"/>
    <property type="project" value="InterPro"/>
</dbReference>
<comment type="cofactor">
    <cofactor evidence="1">
        <name>heme</name>
        <dbReference type="ChEBI" id="CHEBI:30413"/>
    </cofactor>
</comment>
<keyword evidence="3" id="KW-0560">Oxidoreductase</keyword>
<dbReference type="PRINTS" id="PR00385">
    <property type="entry name" value="P450"/>
</dbReference>
<dbReference type="GO" id="GO:0004497">
    <property type="term" value="F:monooxygenase activity"/>
    <property type="evidence" value="ECO:0007669"/>
    <property type="project" value="UniProtKB-KW"/>
</dbReference>
<dbReference type="Pfam" id="PF00067">
    <property type="entry name" value="p450"/>
    <property type="match status" value="1"/>
</dbReference>
<evidence type="ECO:0000313" key="4">
    <source>
        <dbReference type="Proteomes" id="UP000308133"/>
    </source>
</evidence>
<feature type="transmembrane region" description="Helical" evidence="2">
    <location>
        <begin position="12"/>
        <end position="33"/>
    </location>
</feature>
<dbReference type="Proteomes" id="UP000308133">
    <property type="component" value="Unassembled WGS sequence"/>
</dbReference>
<sequence>MSDRSTMNQAAIPFKVILGILAAIAIYLAYAVYQHAQLRAFKGPTAAGWSKFCLFKCVQSGKIHHIFHDISKKYGKFASIGPATLLVAYVEFIRKVNAPKSKYHRSDWYKGSRFTPGEDTLIVMTDEVEHKTVRLKMTAGKENERCESAINSQMNVMLDLIESKYLSDPSKGILRPLDWVYLASYFSIDSITDVSFSQPLGDLKEDKDKLNFLHNTKDNLKPMSFFTIFPEILNLIPLWLMAKFLAPHPDDNSPFGMVMGFARRCARERYGEKKVEKNDMLGVFVRQGMSQYEAERTGLFQLVAGSDTVATSLRAAILYIASDPAIVRRIRAELAEAGRLPNRPTSEIVNYAEARNIRYILAVVREVLRIHPPAIATMEKQLGNENDVLLDGRVIPAKTIIALSLTSILRDPETFGPDAELFRPVRWLEDVDEETKKKKDRAHELIFGSGRFLCLGREIAMMHMVKVVIEIFNRYDVSVMNHEKPWHSLAFGIFVQHDQWVKVTKRDLSGEGFASRASEKTNGATVH</sequence>
<dbReference type="PRINTS" id="PR00463">
    <property type="entry name" value="EP450I"/>
</dbReference>
<dbReference type="GO" id="GO:0020037">
    <property type="term" value="F:heme binding"/>
    <property type="evidence" value="ECO:0007669"/>
    <property type="project" value="InterPro"/>
</dbReference>
<dbReference type="PANTHER" id="PTHR24305:SF168">
    <property type="entry name" value="P450, PUTATIVE (EUROFUNG)-RELATED"/>
    <property type="match status" value="1"/>
</dbReference>
<name>A0A4U7B5B8_9PEZI</name>
<keyword evidence="2" id="KW-1133">Transmembrane helix</keyword>
<dbReference type="Gene3D" id="1.10.630.10">
    <property type="entry name" value="Cytochrome P450"/>
    <property type="match status" value="1"/>
</dbReference>
<keyword evidence="1" id="KW-0349">Heme</keyword>
<dbReference type="InterPro" id="IPR002401">
    <property type="entry name" value="Cyt_P450_E_grp-I"/>
</dbReference>
<dbReference type="InterPro" id="IPR050121">
    <property type="entry name" value="Cytochrome_P450_monoxygenase"/>
</dbReference>
<dbReference type="AlphaFoldDB" id="A0A4U7B5B8"/>
<keyword evidence="1" id="KW-0479">Metal-binding</keyword>
<dbReference type="SUPFAM" id="SSF48264">
    <property type="entry name" value="Cytochrome P450"/>
    <property type="match status" value="1"/>
</dbReference>
<organism evidence="3 4">
    <name type="scientific">Elsinoe australis</name>
    <dbReference type="NCBI Taxonomy" id="40998"/>
    <lineage>
        <taxon>Eukaryota</taxon>
        <taxon>Fungi</taxon>
        <taxon>Dikarya</taxon>
        <taxon>Ascomycota</taxon>
        <taxon>Pezizomycotina</taxon>
        <taxon>Dothideomycetes</taxon>
        <taxon>Dothideomycetidae</taxon>
        <taxon>Myriangiales</taxon>
        <taxon>Elsinoaceae</taxon>
        <taxon>Elsinoe</taxon>
    </lineage>
</organism>
<evidence type="ECO:0000313" key="3">
    <source>
        <dbReference type="EMBL" id="TKX22607.1"/>
    </source>
</evidence>
<keyword evidence="2" id="KW-0472">Membrane</keyword>
<dbReference type="GO" id="GO:0016705">
    <property type="term" value="F:oxidoreductase activity, acting on paired donors, with incorporation or reduction of molecular oxygen"/>
    <property type="evidence" value="ECO:0007669"/>
    <property type="project" value="InterPro"/>
</dbReference>
<keyword evidence="2" id="KW-0812">Transmembrane</keyword>
<feature type="binding site" description="axial binding residue" evidence="1">
    <location>
        <position position="454"/>
    </location>
    <ligand>
        <name>heme</name>
        <dbReference type="ChEBI" id="CHEBI:30413"/>
    </ligand>
    <ligandPart>
        <name>Fe</name>
        <dbReference type="ChEBI" id="CHEBI:18248"/>
    </ligandPart>
</feature>
<accession>A0A4U7B5B8</accession>
<protein>
    <submittedName>
        <fullName evidence="3">Cytochrome P450 monooxygenase-like protein 28</fullName>
    </submittedName>
</protein>
<dbReference type="EMBL" id="PTQR01000066">
    <property type="protein sequence ID" value="TKX22607.1"/>
    <property type="molecule type" value="Genomic_DNA"/>
</dbReference>
<keyword evidence="1" id="KW-0408">Iron</keyword>
<evidence type="ECO:0000256" key="1">
    <source>
        <dbReference type="PIRSR" id="PIRSR602401-1"/>
    </source>
</evidence>
<keyword evidence="3" id="KW-0503">Monooxygenase</keyword>
<comment type="caution">
    <text evidence="3">The sequence shown here is derived from an EMBL/GenBank/DDBJ whole genome shotgun (WGS) entry which is preliminary data.</text>
</comment>
<dbReference type="InterPro" id="IPR036396">
    <property type="entry name" value="Cyt_P450_sf"/>
</dbReference>
<proteinExistence type="predicted"/>
<evidence type="ECO:0000256" key="2">
    <source>
        <dbReference type="SAM" id="Phobius"/>
    </source>
</evidence>
<dbReference type="PANTHER" id="PTHR24305">
    <property type="entry name" value="CYTOCHROME P450"/>
    <property type="match status" value="1"/>
</dbReference>
<gene>
    <name evidence="3" type="ORF">C1H76_5390</name>
</gene>
<reference evidence="3 4" key="1">
    <citation type="submission" date="2018-02" db="EMBL/GenBank/DDBJ databases">
        <title>Draft genome sequences of Elsinoe sp., causing black scab on jojoba.</title>
        <authorList>
            <person name="Stodart B."/>
            <person name="Jeffress S."/>
            <person name="Ash G."/>
            <person name="Arun Chinnappa K."/>
        </authorList>
    </citation>
    <scope>NUCLEOTIDE SEQUENCE [LARGE SCALE GENOMIC DNA]</scope>
    <source>
        <strain evidence="3 4">Hillstone_2</strain>
    </source>
</reference>
<dbReference type="InterPro" id="IPR001128">
    <property type="entry name" value="Cyt_P450"/>
</dbReference>